<evidence type="ECO:0000256" key="17">
    <source>
        <dbReference type="PIRSR" id="PIRSR601621-1"/>
    </source>
</evidence>
<feature type="binding site" evidence="18">
    <location>
        <position position="314"/>
    </location>
    <ligand>
        <name>Ca(2+)</name>
        <dbReference type="ChEBI" id="CHEBI:29108"/>
        <label>2</label>
    </ligand>
</feature>
<evidence type="ECO:0000259" key="23">
    <source>
        <dbReference type="PROSITE" id="PS50873"/>
    </source>
</evidence>
<dbReference type="InterPro" id="IPR019794">
    <property type="entry name" value="Peroxidases_AS"/>
</dbReference>
<evidence type="ECO:0000256" key="9">
    <source>
        <dbReference type="ARBA" id="ARBA00022723"/>
    </source>
</evidence>
<feature type="compositionally biased region" description="Low complexity" evidence="22">
    <location>
        <begin position="37"/>
        <end position="106"/>
    </location>
</feature>
<dbReference type="OrthoDB" id="407275at2759"/>
<dbReference type="PANTHER" id="PTHR42973">
    <property type="entry name" value="BINDING OXIDOREDUCTASE, PUTATIVE (AFU_ORTHOLOGUE AFUA_1G17690)-RELATED"/>
    <property type="match status" value="1"/>
</dbReference>
<dbReference type="InterPro" id="IPR012951">
    <property type="entry name" value="BBE"/>
</dbReference>
<keyword evidence="6 21" id="KW-0575">Peroxidase</keyword>
<dbReference type="InterPro" id="IPR016169">
    <property type="entry name" value="FAD-bd_PCMH_sub2"/>
</dbReference>
<feature type="compositionally biased region" description="Polar residues" evidence="22">
    <location>
        <begin position="107"/>
        <end position="117"/>
    </location>
</feature>
<dbReference type="GO" id="GO:0004601">
    <property type="term" value="F:peroxidase activity"/>
    <property type="evidence" value="ECO:0007669"/>
    <property type="project" value="UniProtKB-KW"/>
</dbReference>
<evidence type="ECO:0000256" key="22">
    <source>
        <dbReference type="SAM" id="MobiDB-lite"/>
    </source>
</evidence>
<evidence type="ECO:0000256" key="19">
    <source>
        <dbReference type="PIRSR" id="PIRSR601621-3"/>
    </source>
</evidence>
<evidence type="ECO:0000256" key="6">
    <source>
        <dbReference type="ARBA" id="ARBA00022559"/>
    </source>
</evidence>
<comment type="similarity">
    <text evidence="3">Belongs to the oxygen-dependent FAD-linked oxidoreductase family.</text>
</comment>
<keyword evidence="16" id="KW-0376">Hydrogen peroxide</keyword>
<reference evidence="25 26" key="1">
    <citation type="journal article" date="2020" name="ISME J.">
        <title>Uncovering the hidden diversity of litter-decomposition mechanisms in mushroom-forming fungi.</title>
        <authorList>
            <person name="Floudas D."/>
            <person name="Bentzer J."/>
            <person name="Ahren D."/>
            <person name="Johansson T."/>
            <person name="Persson P."/>
            <person name="Tunlid A."/>
        </authorList>
    </citation>
    <scope>NUCLEOTIDE SEQUENCE [LARGE SCALE GENOMIC DNA]</scope>
    <source>
        <strain evidence="25 26">CBS 291.85</strain>
    </source>
</reference>
<feature type="binding site" evidence="18">
    <location>
        <position position="307"/>
    </location>
    <ligand>
        <name>Ca(2+)</name>
        <dbReference type="ChEBI" id="CHEBI:29108"/>
        <label>2</label>
    </ligand>
</feature>
<dbReference type="PRINTS" id="PR00458">
    <property type="entry name" value="PEROXIDASE"/>
</dbReference>
<dbReference type="GO" id="GO:0042744">
    <property type="term" value="P:hydrogen peroxide catabolic process"/>
    <property type="evidence" value="ECO:0007669"/>
    <property type="project" value="UniProtKB-KW"/>
</dbReference>
<dbReference type="InterPro" id="IPR024589">
    <property type="entry name" value="Ligninase_C"/>
</dbReference>
<evidence type="ECO:0000313" key="25">
    <source>
        <dbReference type="EMBL" id="KAF5343577.1"/>
    </source>
</evidence>
<evidence type="ECO:0000256" key="12">
    <source>
        <dbReference type="ARBA" id="ARBA00023002"/>
    </source>
</evidence>
<comment type="caution">
    <text evidence="25">The sequence shown here is derived from an EMBL/GenBank/DDBJ whole genome shotgun (WGS) entry which is preliminary data.</text>
</comment>
<dbReference type="PROSITE" id="PS50873">
    <property type="entry name" value="PEROXIDASE_4"/>
    <property type="match status" value="1"/>
</dbReference>
<evidence type="ECO:0000256" key="7">
    <source>
        <dbReference type="ARBA" id="ARBA00022617"/>
    </source>
</evidence>
<feature type="binding site" evidence="18">
    <location>
        <position position="288"/>
    </location>
    <ligand>
        <name>Ca(2+)</name>
        <dbReference type="ChEBI" id="CHEBI:29108"/>
        <label>2</label>
    </ligand>
</feature>
<dbReference type="SUPFAM" id="SSF56176">
    <property type="entry name" value="FAD-binding/transporter-associated domain-like"/>
    <property type="match status" value="1"/>
</dbReference>
<dbReference type="PROSITE" id="PS00436">
    <property type="entry name" value="PEROXIDASE_2"/>
    <property type="match status" value="1"/>
</dbReference>
<organism evidence="25 26">
    <name type="scientific">Tetrapyrgos nigripes</name>
    <dbReference type="NCBI Taxonomy" id="182062"/>
    <lineage>
        <taxon>Eukaryota</taxon>
        <taxon>Fungi</taxon>
        <taxon>Dikarya</taxon>
        <taxon>Basidiomycota</taxon>
        <taxon>Agaricomycotina</taxon>
        <taxon>Agaricomycetes</taxon>
        <taxon>Agaricomycetidae</taxon>
        <taxon>Agaricales</taxon>
        <taxon>Marasmiineae</taxon>
        <taxon>Marasmiaceae</taxon>
        <taxon>Tetrapyrgos</taxon>
    </lineage>
</organism>
<evidence type="ECO:0000256" key="15">
    <source>
        <dbReference type="ARBA" id="ARBA00023180"/>
    </source>
</evidence>
<feature type="disulfide bond" evidence="20">
    <location>
        <begin position="365"/>
        <end position="431"/>
    </location>
</feature>
<dbReference type="GO" id="GO:0006979">
    <property type="term" value="P:response to oxidative stress"/>
    <property type="evidence" value="ECO:0007669"/>
    <property type="project" value="InterPro"/>
</dbReference>
<dbReference type="GO" id="GO:0046872">
    <property type="term" value="F:metal ion binding"/>
    <property type="evidence" value="ECO:0007669"/>
    <property type="project" value="UniProtKB-UniRule"/>
</dbReference>
<feature type="domain" description="FAD-binding PCMH-type" evidence="24">
    <location>
        <begin position="527"/>
        <end position="699"/>
    </location>
</feature>
<dbReference type="InterPro" id="IPR002016">
    <property type="entry name" value="Haem_peroxidase"/>
</dbReference>
<feature type="disulfide bond" evidence="20">
    <location>
        <begin position="115"/>
        <end position="127"/>
    </location>
</feature>
<evidence type="ECO:0000256" key="10">
    <source>
        <dbReference type="ARBA" id="ARBA00022827"/>
    </source>
</evidence>
<dbReference type="EC" id="1.11.1.-" evidence="21"/>
<keyword evidence="8" id="KW-0285">Flavoprotein</keyword>
<dbReference type="InterPro" id="IPR010255">
    <property type="entry name" value="Haem_peroxidase_sf"/>
</dbReference>
<dbReference type="Pfam" id="PF01565">
    <property type="entry name" value="FAD_binding_4"/>
    <property type="match status" value="1"/>
</dbReference>
<evidence type="ECO:0000256" key="16">
    <source>
        <dbReference type="ARBA" id="ARBA00023324"/>
    </source>
</evidence>
<evidence type="ECO:0000256" key="21">
    <source>
        <dbReference type="RuleBase" id="RU363051"/>
    </source>
</evidence>
<evidence type="ECO:0000256" key="14">
    <source>
        <dbReference type="ARBA" id="ARBA00023157"/>
    </source>
</evidence>
<comment type="cofactor">
    <cofactor evidence="1">
        <name>FAD</name>
        <dbReference type="ChEBI" id="CHEBI:57692"/>
    </cofactor>
</comment>
<feature type="binding site" evidence="18">
    <location>
        <position position="180"/>
    </location>
    <ligand>
        <name>Ca(2+)</name>
        <dbReference type="ChEBI" id="CHEBI:29108"/>
        <label>1</label>
    </ligand>
</feature>
<comment type="cofactor">
    <cofactor evidence="18">
        <name>heme b</name>
        <dbReference type="ChEBI" id="CHEBI:60344"/>
    </cofactor>
    <text evidence="18">Binds 1 heme b (iron(II)-protoporphyrin IX) group per subunit.</text>
</comment>
<keyword evidence="10" id="KW-0274">FAD</keyword>
<evidence type="ECO:0000256" key="13">
    <source>
        <dbReference type="ARBA" id="ARBA00023004"/>
    </source>
</evidence>
<dbReference type="InterPro" id="IPR050416">
    <property type="entry name" value="FAD-linked_Oxidoreductase"/>
</dbReference>
<keyword evidence="11 18" id="KW-0106">Calcium</keyword>
<evidence type="ECO:0000256" key="11">
    <source>
        <dbReference type="ARBA" id="ARBA00022837"/>
    </source>
</evidence>
<evidence type="ECO:0000256" key="4">
    <source>
        <dbReference type="ARBA" id="ARBA00006089"/>
    </source>
</evidence>
<dbReference type="AlphaFoldDB" id="A0A8H5CKP8"/>
<dbReference type="InterPro" id="IPR019793">
    <property type="entry name" value="Peroxidases_heam-ligand_BS"/>
</dbReference>
<feature type="region of interest" description="Disordered" evidence="22">
    <location>
        <begin position="410"/>
        <end position="473"/>
    </location>
</feature>
<keyword evidence="7 18" id="KW-0349">Heme</keyword>
<feature type="domain" description="Plant heme peroxidase family profile" evidence="23">
    <location>
        <begin position="154"/>
        <end position="405"/>
    </location>
</feature>
<keyword evidence="26" id="KW-1185">Reference proteome</keyword>
<feature type="site" description="Transition state stabilizer" evidence="19">
    <location>
        <position position="155"/>
    </location>
</feature>
<dbReference type="PROSITE" id="PS51387">
    <property type="entry name" value="FAD_PCMH"/>
    <property type="match status" value="1"/>
</dbReference>
<feature type="compositionally biased region" description="Gly residues" evidence="22">
    <location>
        <begin position="437"/>
        <end position="446"/>
    </location>
</feature>
<feature type="disulfide bond" evidence="20">
    <location>
        <begin position="126"/>
        <end position="401"/>
    </location>
</feature>
<feature type="active site" description="Proton acceptor" evidence="17">
    <location>
        <position position="159"/>
    </location>
</feature>
<evidence type="ECO:0000313" key="26">
    <source>
        <dbReference type="Proteomes" id="UP000559256"/>
    </source>
</evidence>
<proteinExistence type="inferred from homology"/>
<dbReference type="GO" id="GO:0005576">
    <property type="term" value="C:extracellular region"/>
    <property type="evidence" value="ECO:0007669"/>
    <property type="project" value="UniProtKB-SubCell"/>
</dbReference>
<dbReference type="InterPro" id="IPR006094">
    <property type="entry name" value="Oxid_FAD_bind_N"/>
</dbReference>
<dbReference type="Pfam" id="PF00141">
    <property type="entry name" value="peroxidase"/>
    <property type="match status" value="1"/>
</dbReference>
<evidence type="ECO:0000256" key="5">
    <source>
        <dbReference type="ARBA" id="ARBA00022525"/>
    </source>
</evidence>
<dbReference type="PRINTS" id="PR00462">
    <property type="entry name" value="LIGNINASE"/>
</dbReference>
<protein>
    <recommendedName>
        <fullName evidence="21">Peroxidase</fullName>
        <ecNumber evidence="21">1.11.1.-</ecNumber>
    </recommendedName>
</protein>
<dbReference type="Gene3D" id="1.10.520.10">
    <property type="match status" value="1"/>
</dbReference>
<dbReference type="GO" id="GO:0071949">
    <property type="term" value="F:FAD binding"/>
    <property type="evidence" value="ECO:0007669"/>
    <property type="project" value="InterPro"/>
</dbReference>
<keyword evidence="5" id="KW-0964">Secreted</keyword>
<keyword evidence="14 20" id="KW-1015">Disulfide bond</keyword>
<comment type="subcellular location">
    <subcellularLocation>
        <location evidence="2">Secreted</location>
    </subcellularLocation>
</comment>
<dbReference type="PROSITE" id="PS00435">
    <property type="entry name" value="PEROXIDASE_1"/>
    <property type="match status" value="1"/>
</dbReference>
<keyword evidence="9 18" id="KW-0479">Metal-binding</keyword>
<evidence type="ECO:0000256" key="1">
    <source>
        <dbReference type="ARBA" id="ARBA00001974"/>
    </source>
</evidence>
<dbReference type="EMBL" id="JAACJM010000138">
    <property type="protein sequence ID" value="KAF5343577.1"/>
    <property type="molecule type" value="Genomic_DNA"/>
</dbReference>
<evidence type="ECO:0000256" key="18">
    <source>
        <dbReference type="PIRSR" id="PIRSR601621-2"/>
    </source>
</evidence>
<dbReference type="Gene3D" id="1.10.420.10">
    <property type="entry name" value="Peroxidase, domain 2"/>
    <property type="match status" value="1"/>
</dbReference>
<feature type="binding site" description="axial binding residue" evidence="18">
    <location>
        <position position="287"/>
    </location>
    <ligand>
        <name>heme b</name>
        <dbReference type="ChEBI" id="CHEBI:60344"/>
    </ligand>
    <ligandPart>
        <name>Fe</name>
        <dbReference type="ChEBI" id="CHEBI:18248"/>
    </ligandPart>
</feature>
<gene>
    <name evidence="25" type="ORF">D9758_012984</name>
</gene>
<feature type="binding site" evidence="18">
    <location>
        <position position="182"/>
    </location>
    <ligand>
        <name>Ca(2+)</name>
        <dbReference type="ChEBI" id="CHEBI:29108"/>
        <label>1</label>
    </ligand>
</feature>
<evidence type="ECO:0000256" key="8">
    <source>
        <dbReference type="ARBA" id="ARBA00022630"/>
    </source>
</evidence>
<evidence type="ECO:0000256" key="2">
    <source>
        <dbReference type="ARBA" id="ARBA00004613"/>
    </source>
</evidence>
<feature type="region of interest" description="Disordered" evidence="22">
    <location>
        <begin position="32"/>
        <end position="118"/>
    </location>
</feature>
<evidence type="ECO:0000259" key="24">
    <source>
        <dbReference type="PROSITE" id="PS51387"/>
    </source>
</evidence>
<evidence type="ECO:0000256" key="20">
    <source>
        <dbReference type="PIRSR" id="PIRSR601621-4"/>
    </source>
</evidence>
<feature type="binding site" evidence="18">
    <location>
        <position position="178"/>
    </location>
    <ligand>
        <name>Ca(2+)</name>
        <dbReference type="ChEBI" id="CHEBI:29108"/>
        <label>1</label>
    </ligand>
</feature>
<feature type="compositionally biased region" description="Low complexity" evidence="22">
    <location>
        <begin position="447"/>
        <end position="462"/>
    </location>
</feature>
<dbReference type="PANTHER" id="PTHR42973:SF39">
    <property type="entry name" value="FAD-BINDING PCMH-TYPE DOMAIN-CONTAINING PROTEIN"/>
    <property type="match status" value="1"/>
</dbReference>
<feature type="binding site" evidence="18">
    <location>
        <position position="309"/>
    </location>
    <ligand>
        <name>Ca(2+)</name>
        <dbReference type="ChEBI" id="CHEBI:29108"/>
        <label>2</label>
    </ligand>
</feature>
<dbReference type="InterPro" id="IPR016166">
    <property type="entry name" value="FAD-bd_PCMH"/>
</dbReference>
<feature type="signal peptide" evidence="21">
    <location>
        <begin position="1"/>
        <end position="24"/>
    </location>
</feature>
<keyword evidence="15" id="KW-0325">Glycoprotein</keyword>
<dbReference type="GO" id="GO:0020037">
    <property type="term" value="F:heme binding"/>
    <property type="evidence" value="ECO:0007669"/>
    <property type="project" value="UniProtKB-UniRule"/>
</dbReference>
<feature type="compositionally biased region" description="Polar residues" evidence="22">
    <location>
        <begin position="463"/>
        <end position="473"/>
    </location>
</feature>
<accession>A0A8H5CKP8</accession>
<dbReference type="Gene3D" id="3.40.462.20">
    <property type="match status" value="1"/>
</dbReference>
<feature type="binding site" evidence="18">
    <location>
        <position position="160"/>
    </location>
    <ligand>
        <name>Ca(2+)</name>
        <dbReference type="ChEBI" id="CHEBI:29108"/>
        <label>1</label>
    </ligand>
</feature>
<dbReference type="Pfam" id="PF11895">
    <property type="entry name" value="Peroxidase_ext"/>
    <property type="match status" value="1"/>
</dbReference>
<dbReference type="SUPFAM" id="SSF48113">
    <property type="entry name" value="Heme-dependent peroxidases"/>
    <property type="match status" value="1"/>
</dbReference>
<dbReference type="CDD" id="cd00692">
    <property type="entry name" value="ligninase"/>
    <property type="match status" value="1"/>
</dbReference>
<comment type="cofactor">
    <cofactor evidence="18 21">
        <name>Ca(2+)</name>
        <dbReference type="ChEBI" id="CHEBI:29108"/>
    </cofactor>
    <text evidence="18 21">Binds 2 calcium ions per subunit.</text>
</comment>
<evidence type="ECO:0000256" key="3">
    <source>
        <dbReference type="ARBA" id="ARBA00005466"/>
    </source>
</evidence>
<dbReference type="InterPro" id="IPR036318">
    <property type="entry name" value="FAD-bd_PCMH-like_sf"/>
</dbReference>
<keyword evidence="12 21" id="KW-0560">Oxidoreductase</keyword>
<feature type="disulfide bond" evidence="20">
    <location>
        <begin position="146"/>
        <end position="232"/>
    </location>
</feature>
<name>A0A8H5CKP8_9AGAR</name>
<dbReference type="Proteomes" id="UP000559256">
    <property type="component" value="Unassembled WGS sequence"/>
</dbReference>
<sequence>MITNFNLPFLRLFTLISLLLAVNALPRQGAVYPAPSPSSSSWPSVTPVATTSTPSSGWGTTSPASAPKSTSDSWGSTSASASASASASPSPRASASSSTPTSSLTSELTGGQNTCSKGRSAKNAVCCVWYDVLDDIQANLFSGGQCDEGAHDSLRLTFHDAIGFSSSLFSQGQWGGGGADGSIIAHSDVEMQWGFNDGLQDIVEEQRGIADKHGVSYGDIIQFAGAVSVRNCAGGPKIQFLSGRSHQPQASPPNLVPEAFHSVSTILARMADAGFSANELVDLLASHSIGFQENVDTNPNVAGTPFDTTPQVLDSQFYLEVMLKGTVQTGGGTGQMSRGEALSPIPGEFRLESDRALARDSRTSCRWEEWAAQEANMQSSFATAMAKLAITGQDPSKLVDCSDVIPAAQPYTPKLPSLPPTKQFSDIEFSCPNPDGLNGGLSGLAGSGSSASGSSQNGKGQQPNRNKGWQTIPGSVNKLPTKFQLFVLALTTGLALADLKSDLTGVTTMFPGSSGYADASKAFNRRFSFQPAAIAFPTTANQVAQIVKAGAANGMKIVARGGGHSYVANGLGGESGTLVVDMSNMKAINIDSSDNTVQVQMGNRLGDIALALNAAGRALPHGTCPYVGIGGHSSFGGYGFTSRQWGLALDPITTINAVLANGTRVSATKSQNSDLFWALRGAAPSFAITTSIKLNTFPVPSHAIGFSYTWELDYKSAADAFLAYQSYSLAGPPSVMGSELNIGRGSTRGTISISLVGGWYAPEKSNGGIQHALKPFLDQMPAPNDHKMLGNGTYIDTVVQFGGSEDAPEGGLNTRLQPDGTDTFYAKSLMTTMGSPVSKKAFRAFAKYLSEEGFDSDTNWFMQIEQYGGPNSAINTPSSDSTAFFRRDVLFTWQLYASSSDSKPPYPADGFTFVDGVANSVTDNMPADWDYGAYTNYIDIRLEDWQQRYYGSNYPRLQKIKRAVDPNNVFEFPTSIEL</sequence>
<comment type="similarity">
    <text evidence="4 21">Belongs to the peroxidase family. Ligninase subfamily.</text>
</comment>
<dbReference type="Pfam" id="PF08031">
    <property type="entry name" value="BBE"/>
    <property type="match status" value="1"/>
</dbReference>
<keyword evidence="21" id="KW-0732">Signal</keyword>
<dbReference type="InterPro" id="IPR001621">
    <property type="entry name" value="Ligninase"/>
</dbReference>
<feature type="chain" id="PRO_5034731922" description="Peroxidase" evidence="21">
    <location>
        <begin position="25"/>
        <end position="978"/>
    </location>
</feature>
<keyword evidence="13 18" id="KW-0408">Iron</keyword>
<dbReference type="Gene3D" id="3.30.465.10">
    <property type="match status" value="1"/>
</dbReference>